<dbReference type="Pfam" id="PF00249">
    <property type="entry name" value="Myb_DNA-binding"/>
    <property type="match status" value="1"/>
</dbReference>
<dbReference type="GO" id="GO:0005634">
    <property type="term" value="C:nucleus"/>
    <property type="evidence" value="ECO:0007669"/>
    <property type="project" value="UniProtKB-SubCell"/>
</dbReference>
<feature type="compositionally biased region" description="Low complexity" evidence="2">
    <location>
        <begin position="700"/>
        <end position="722"/>
    </location>
</feature>
<feature type="region of interest" description="Disordered" evidence="2">
    <location>
        <begin position="772"/>
        <end position="800"/>
    </location>
</feature>
<feature type="domain" description="HTH myb-type" evidence="3">
    <location>
        <begin position="145"/>
        <end position="190"/>
    </location>
</feature>
<dbReference type="SMART" id="SM00717">
    <property type="entry name" value="SANT"/>
    <property type="match status" value="1"/>
</dbReference>
<accession>A0AAV8VT93</accession>
<feature type="compositionally biased region" description="Polar residues" evidence="2">
    <location>
        <begin position="225"/>
        <end position="244"/>
    </location>
</feature>
<protein>
    <recommendedName>
        <fullName evidence="3">HTH myb-type domain-containing protein</fullName>
    </recommendedName>
</protein>
<evidence type="ECO:0000256" key="1">
    <source>
        <dbReference type="ARBA" id="ARBA00004123"/>
    </source>
</evidence>
<gene>
    <name evidence="4" type="ORF">NQ315_002266</name>
</gene>
<feature type="region of interest" description="Disordered" evidence="2">
    <location>
        <begin position="459"/>
        <end position="493"/>
    </location>
</feature>
<comment type="subcellular location">
    <subcellularLocation>
        <location evidence="1">Nucleus</location>
    </subcellularLocation>
</comment>
<keyword evidence="5" id="KW-1185">Reference proteome</keyword>
<feature type="region of interest" description="Disordered" evidence="2">
    <location>
        <begin position="195"/>
        <end position="266"/>
    </location>
</feature>
<dbReference type="PROSITE" id="PS51294">
    <property type="entry name" value="HTH_MYB"/>
    <property type="match status" value="1"/>
</dbReference>
<dbReference type="Gene3D" id="1.20.58.1880">
    <property type="match status" value="1"/>
</dbReference>
<evidence type="ECO:0000313" key="5">
    <source>
        <dbReference type="Proteomes" id="UP001159042"/>
    </source>
</evidence>
<reference evidence="4 5" key="1">
    <citation type="journal article" date="2023" name="Insect Mol. Biol.">
        <title>Genome sequencing provides insights into the evolution of gene families encoding plant cell wall-degrading enzymes in longhorned beetles.</title>
        <authorList>
            <person name="Shin N.R."/>
            <person name="Okamura Y."/>
            <person name="Kirsch R."/>
            <person name="Pauchet Y."/>
        </authorList>
    </citation>
    <scope>NUCLEOTIDE SEQUENCE [LARGE SCALE GENOMIC DNA]</scope>
    <source>
        <strain evidence="4">EAD_L_NR</strain>
    </source>
</reference>
<dbReference type="InterPro" id="IPR017930">
    <property type="entry name" value="Myb_dom"/>
</dbReference>
<dbReference type="AlphaFoldDB" id="A0AAV8VT93"/>
<proteinExistence type="predicted"/>
<name>A0AAV8VT93_9CUCU</name>
<sequence length="1003" mass="113137">MATNSGVDEFDAFNVLMTHSNKACQGSCAVCQAQLGPQLHSRPLPAAQASQYGLREDQVGANARVCNTCRCKCVRSRYTHCPLPTCPNSRGRVKRLRSFPYRLQDLPADVREPLLAEFRIPSGVTKCCSACFNRIQRRLGPVEEWPEEEVNKLRAALTELGANWQAVGERMNKTPHQVRSFYAANRKRLSLEGCLGDRKPTLTDEEESGSSTSSCEEPIRERSNSSDTASAAESPPVQGSSSNLVKKEDYDSSATETADEAQTPDHYQASATITPVTNDGQPRQNTSPLSVKDLVLGVIENSFKKNPTLQQQNQNPPTSGMAPTISSILNNDANEVTIVSEYNLNNIAAAAAAAAAAGQQRQQQVQQRNDLNLAKLTPLIGATITPVSGPIQTQPMEPLPPSRDDLIVMQVQDGREPETLDLSIKKPREPLPPMMKHQQQQQMQQHISEQAYMYHQERKSPAFPMRSQPKLPSPKPANPKTGSITLGTPIISQPRGYEGLLRQMPDTKMGSITQGTPIHMPHNMQEKRMYDYYNKARAQMPPQQPQPQQQPPYPGQYRTYATVDQQLSSQQLTSRQIIMNDYITSQQMLGRRGEKPQYYPANSPHRTPPPQQAQQQRQGVIQRHTRPQYLQPGHEALSSLVDVAVQQPSLPVPSAPHEGLGKTMVDRYRILEQQQQQLLRQQLQKEEQRVEQLRAAFHHQQAQQQQQQQQQMQQQQQQRQQQARTDSSTLTAASLIDAIITHQINQTAEGGRGEVVTNTREQRAGDLLFHKVESSQQQQQQGQDNGERPPSVIGVDLDVDGGVNKNLTVKELTDSVISHDFSSRQPNYYHLQENVNEQWKRRMQQHKEDKRAHTPQQQQDERQIIRVAQSLPPQKYHIERVEPVSPPENNHWSEQNFRRYQQPQSHISPLDYVKNRIVEVMRTEDDKKEGQEGAHGQDKERSDSPGDMVIDEEKHENDFGAQQQGQAFYSYVHKDSTANETSSRNNEPKPLLSAQYEPLSDED</sequence>
<dbReference type="InterPro" id="IPR001005">
    <property type="entry name" value="SANT/Myb"/>
</dbReference>
<feature type="region of interest" description="Disordered" evidence="2">
    <location>
        <begin position="695"/>
        <end position="729"/>
    </location>
</feature>
<evidence type="ECO:0000259" key="3">
    <source>
        <dbReference type="PROSITE" id="PS51294"/>
    </source>
</evidence>
<evidence type="ECO:0000313" key="4">
    <source>
        <dbReference type="EMBL" id="KAJ8917249.1"/>
    </source>
</evidence>
<feature type="compositionally biased region" description="Basic and acidic residues" evidence="2">
    <location>
        <begin position="923"/>
        <end position="944"/>
    </location>
</feature>
<organism evidence="4 5">
    <name type="scientific">Exocentrus adspersus</name>
    <dbReference type="NCBI Taxonomy" id="1586481"/>
    <lineage>
        <taxon>Eukaryota</taxon>
        <taxon>Metazoa</taxon>
        <taxon>Ecdysozoa</taxon>
        <taxon>Arthropoda</taxon>
        <taxon>Hexapoda</taxon>
        <taxon>Insecta</taxon>
        <taxon>Pterygota</taxon>
        <taxon>Neoptera</taxon>
        <taxon>Endopterygota</taxon>
        <taxon>Coleoptera</taxon>
        <taxon>Polyphaga</taxon>
        <taxon>Cucujiformia</taxon>
        <taxon>Chrysomeloidea</taxon>
        <taxon>Cerambycidae</taxon>
        <taxon>Lamiinae</taxon>
        <taxon>Acanthocinini</taxon>
        <taxon>Exocentrus</taxon>
    </lineage>
</organism>
<feature type="region of interest" description="Disordered" evidence="2">
    <location>
        <begin position="923"/>
        <end position="1003"/>
    </location>
</feature>
<dbReference type="InterPro" id="IPR009057">
    <property type="entry name" value="Homeodomain-like_sf"/>
</dbReference>
<feature type="region of interest" description="Disordered" evidence="2">
    <location>
        <begin position="587"/>
        <end position="623"/>
    </location>
</feature>
<dbReference type="EMBL" id="JANEYG010000034">
    <property type="protein sequence ID" value="KAJ8917249.1"/>
    <property type="molecule type" value="Genomic_DNA"/>
</dbReference>
<feature type="region of interest" description="Disordered" evidence="2">
    <location>
        <begin position="841"/>
        <end position="862"/>
    </location>
</feature>
<evidence type="ECO:0000256" key="2">
    <source>
        <dbReference type="SAM" id="MobiDB-lite"/>
    </source>
</evidence>
<dbReference type="Proteomes" id="UP001159042">
    <property type="component" value="Unassembled WGS sequence"/>
</dbReference>
<dbReference type="SUPFAM" id="SSF46689">
    <property type="entry name" value="Homeodomain-like"/>
    <property type="match status" value="1"/>
</dbReference>
<comment type="caution">
    <text evidence="4">The sequence shown here is derived from an EMBL/GenBank/DDBJ whole genome shotgun (WGS) entry which is preliminary data.</text>
</comment>